<dbReference type="STRING" id="1423813.FC26_GL001589"/>
<dbReference type="OrthoDB" id="2249491at2"/>
<feature type="transmembrane region" description="Helical" evidence="1">
    <location>
        <begin position="28"/>
        <end position="46"/>
    </location>
</feature>
<accession>A0A0R2A4T4</accession>
<dbReference type="InterPro" id="IPR032083">
    <property type="entry name" value="DUF4811"/>
</dbReference>
<organism evidence="2 3">
    <name type="scientific">Paucilactobacillus vaccinostercus DSM 20634</name>
    <dbReference type="NCBI Taxonomy" id="1423813"/>
    <lineage>
        <taxon>Bacteria</taxon>
        <taxon>Bacillati</taxon>
        <taxon>Bacillota</taxon>
        <taxon>Bacilli</taxon>
        <taxon>Lactobacillales</taxon>
        <taxon>Lactobacillaceae</taxon>
        <taxon>Paucilactobacillus</taxon>
    </lineage>
</organism>
<keyword evidence="1" id="KW-0812">Transmembrane</keyword>
<reference evidence="2 3" key="1">
    <citation type="journal article" date="2015" name="Genome Announc.">
        <title>Expanding the biotechnology potential of lactobacilli through comparative genomics of 213 strains and associated genera.</title>
        <authorList>
            <person name="Sun Z."/>
            <person name="Harris H.M."/>
            <person name="McCann A."/>
            <person name="Guo C."/>
            <person name="Argimon S."/>
            <person name="Zhang W."/>
            <person name="Yang X."/>
            <person name="Jeffery I.B."/>
            <person name="Cooney J.C."/>
            <person name="Kagawa T.F."/>
            <person name="Liu W."/>
            <person name="Song Y."/>
            <person name="Salvetti E."/>
            <person name="Wrobel A."/>
            <person name="Rasinkangas P."/>
            <person name="Parkhill J."/>
            <person name="Rea M.C."/>
            <person name="O'Sullivan O."/>
            <person name="Ritari J."/>
            <person name="Douillard F.P."/>
            <person name="Paul Ross R."/>
            <person name="Yang R."/>
            <person name="Briner A.E."/>
            <person name="Felis G.E."/>
            <person name="de Vos W.M."/>
            <person name="Barrangou R."/>
            <person name="Klaenhammer T.R."/>
            <person name="Caufield P.W."/>
            <person name="Cui Y."/>
            <person name="Zhang H."/>
            <person name="O'Toole P.W."/>
        </authorList>
    </citation>
    <scope>NUCLEOTIDE SEQUENCE [LARGE SCALE GENOMIC DNA]</scope>
    <source>
        <strain evidence="2 3">DSM 20634</strain>
    </source>
</reference>
<evidence type="ECO:0000256" key="1">
    <source>
        <dbReference type="SAM" id="Phobius"/>
    </source>
</evidence>
<keyword evidence="1" id="KW-0472">Membrane</keyword>
<dbReference type="EMBL" id="AYYY01000025">
    <property type="protein sequence ID" value="KRM61514.1"/>
    <property type="molecule type" value="Genomic_DNA"/>
</dbReference>
<gene>
    <name evidence="2" type="ORF">FC26_GL001589</name>
</gene>
<evidence type="ECO:0000313" key="2">
    <source>
        <dbReference type="EMBL" id="KRM61514.1"/>
    </source>
</evidence>
<keyword evidence="3" id="KW-1185">Reference proteome</keyword>
<evidence type="ECO:0000313" key="3">
    <source>
        <dbReference type="Proteomes" id="UP000051733"/>
    </source>
</evidence>
<dbReference type="RefSeq" id="WP_057778731.1">
    <property type="nucleotide sequence ID" value="NZ_AYYY01000025.1"/>
</dbReference>
<sequence>MILILLVIGALCFFLAFMFTNRAATRALALLISGVVLIGSIVLMVANYHEHYGMKKVTTTTTQKIYSASGSSSMNMALYKQVGTSGKNNVYIYDVKENQKTPSHTKADEYTTNHVNWTNKANATLTTKVTRWEYKSDFYSLLFKWSGMDGTMVKRVYTFNLPKTWVKLSTTQAAKLQKLMGSSTAKAQMATQAKAYITAKVQAAMMKNPQMTEVQRAKVTQQAQAEFQAQALKKAVAQLN</sequence>
<dbReference type="PATRIC" id="fig|1423813.3.peg.1616"/>
<dbReference type="Proteomes" id="UP000051733">
    <property type="component" value="Unassembled WGS sequence"/>
</dbReference>
<evidence type="ECO:0008006" key="4">
    <source>
        <dbReference type="Google" id="ProtNLM"/>
    </source>
</evidence>
<proteinExistence type="predicted"/>
<dbReference type="AlphaFoldDB" id="A0A0R2A4T4"/>
<dbReference type="Pfam" id="PF16069">
    <property type="entry name" value="DUF4811"/>
    <property type="match status" value="1"/>
</dbReference>
<name>A0A0R2A4T4_9LACO</name>
<keyword evidence="1" id="KW-1133">Transmembrane helix</keyword>
<comment type="caution">
    <text evidence="2">The sequence shown here is derived from an EMBL/GenBank/DDBJ whole genome shotgun (WGS) entry which is preliminary data.</text>
</comment>
<protein>
    <recommendedName>
        <fullName evidence="4">DUF4811 domain-containing protein</fullName>
    </recommendedName>
</protein>